<reference evidence="2" key="1">
    <citation type="submission" date="2017-01" db="EMBL/GenBank/DDBJ databases">
        <title>Genome Analysis of Deinococcus marmoris KOPRI26562.</title>
        <authorList>
            <person name="Kim J.H."/>
            <person name="Oh H.-M."/>
        </authorList>
    </citation>
    <scope>NUCLEOTIDE SEQUENCE [LARGE SCALE GENOMIC DNA]</scope>
    <source>
        <strain evidence="2">PAMC 26633</strain>
    </source>
</reference>
<evidence type="ECO:0000313" key="2">
    <source>
        <dbReference type="Proteomes" id="UP000214720"/>
    </source>
</evidence>
<proteinExistence type="predicted"/>
<protein>
    <submittedName>
        <fullName evidence="1">Uncharacterized protein</fullName>
    </submittedName>
</protein>
<gene>
    <name evidence="1" type="ORF">BSU04_17445</name>
</gene>
<dbReference type="AlphaFoldDB" id="A0A226X2G5"/>
<dbReference type="Proteomes" id="UP000214720">
    <property type="component" value="Unassembled WGS sequence"/>
</dbReference>
<evidence type="ECO:0000313" key="1">
    <source>
        <dbReference type="EMBL" id="OXC77319.1"/>
    </source>
</evidence>
<name>A0A226X2G5_CABSO</name>
<organism evidence="1 2">
    <name type="scientific">Caballeronia sordidicola</name>
    <name type="common">Burkholderia sordidicola</name>
    <dbReference type="NCBI Taxonomy" id="196367"/>
    <lineage>
        <taxon>Bacteria</taxon>
        <taxon>Pseudomonadati</taxon>
        <taxon>Pseudomonadota</taxon>
        <taxon>Betaproteobacteria</taxon>
        <taxon>Burkholderiales</taxon>
        <taxon>Burkholderiaceae</taxon>
        <taxon>Caballeronia</taxon>
    </lineage>
</organism>
<dbReference type="OrthoDB" id="9006201at2"/>
<accession>A0A226X2G5</accession>
<comment type="caution">
    <text evidence="1">The sequence shown here is derived from an EMBL/GenBank/DDBJ whole genome shotgun (WGS) entry which is preliminary data.</text>
</comment>
<dbReference type="RefSeq" id="WP_089161717.1">
    <property type="nucleotide sequence ID" value="NZ_MTHB01000109.1"/>
</dbReference>
<dbReference type="EMBL" id="MTHB01000109">
    <property type="protein sequence ID" value="OXC77319.1"/>
    <property type="molecule type" value="Genomic_DNA"/>
</dbReference>
<sequence length="112" mass="12112">MTNDNGIPNDHPEQAPESLQTLAEYLERALDTATSIVMLRHTAGVCTVYLGDPTTTREDLTQIAAIPVSVANEMLELTLSGANQLRIGGQVYRFVRSFTQVGNTAAVVFSTD</sequence>